<organism evidence="6 7">
    <name type="scientific">Purpureocillium takamizusanense</name>
    <dbReference type="NCBI Taxonomy" id="2060973"/>
    <lineage>
        <taxon>Eukaryota</taxon>
        <taxon>Fungi</taxon>
        <taxon>Dikarya</taxon>
        <taxon>Ascomycota</taxon>
        <taxon>Pezizomycotina</taxon>
        <taxon>Sordariomycetes</taxon>
        <taxon>Hypocreomycetidae</taxon>
        <taxon>Hypocreales</taxon>
        <taxon>Ophiocordycipitaceae</taxon>
        <taxon>Purpureocillium</taxon>
    </lineage>
</organism>
<comment type="function">
    <text evidence="3">Required for the function of coenzyme Q in the respiratory chain. May serve as a chaperone or may be involved in the transport of Q6 from its site of synthesis to the catalytic sites of the respiratory complexes.</text>
</comment>
<dbReference type="RefSeq" id="XP_047842625.1">
    <property type="nucleotide sequence ID" value="XM_047986642.1"/>
</dbReference>
<dbReference type="GeneID" id="72067306"/>
<feature type="compositionally biased region" description="Low complexity" evidence="4">
    <location>
        <begin position="117"/>
        <end position="129"/>
    </location>
</feature>
<evidence type="ECO:0000256" key="3">
    <source>
        <dbReference type="ARBA" id="ARBA00024947"/>
    </source>
</evidence>
<dbReference type="PANTHER" id="PTHR12901:SF10">
    <property type="entry name" value="COENZYME Q-BINDING PROTEIN COQ10, MITOCHONDRIAL"/>
    <property type="match status" value="1"/>
</dbReference>
<evidence type="ECO:0000313" key="7">
    <source>
        <dbReference type="Proteomes" id="UP000829364"/>
    </source>
</evidence>
<evidence type="ECO:0000256" key="1">
    <source>
        <dbReference type="ARBA" id="ARBA00006885"/>
    </source>
</evidence>
<comment type="similarity">
    <text evidence="1">Belongs to the COQ10 family.</text>
</comment>
<protein>
    <submittedName>
        <fullName evidence="6">Coenzyme Q-binding protein coq10, mitochondrial</fullName>
    </submittedName>
</protein>
<gene>
    <name evidence="6" type="primary">COQ10</name>
    <name evidence="6" type="ORF">JDV02_005357</name>
</gene>
<dbReference type="InterPro" id="IPR044996">
    <property type="entry name" value="COQ10-like"/>
</dbReference>
<dbReference type="SUPFAM" id="SSF55961">
    <property type="entry name" value="Bet v1-like"/>
    <property type="match status" value="1"/>
</dbReference>
<dbReference type="Gene3D" id="3.30.530.20">
    <property type="match status" value="1"/>
</dbReference>
<evidence type="ECO:0000256" key="2">
    <source>
        <dbReference type="ARBA" id="ARBA00011814"/>
    </source>
</evidence>
<feature type="region of interest" description="Disordered" evidence="4">
    <location>
        <begin position="110"/>
        <end position="130"/>
    </location>
</feature>
<name>A0A9Q8VBR0_9HYPO</name>
<evidence type="ECO:0000259" key="5">
    <source>
        <dbReference type="Pfam" id="PF03364"/>
    </source>
</evidence>
<dbReference type="InterPro" id="IPR023393">
    <property type="entry name" value="START-like_dom_sf"/>
</dbReference>
<dbReference type="GO" id="GO:0045333">
    <property type="term" value="P:cellular respiration"/>
    <property type="evidence" value="ECO:0007669"/>
    <property type="project" value="InterPro"/>
</dbReference>
<dbReference type="EMBL" id="CP086357">
    <property type="protein sequence ID" value="UNI19144.1"/>
    <property type="molecule type" value="Genomic_DNA"/>
</dbReference>
<accession>A0A9Q8VBR0</accession>
<sequence length="251" mass="26570">MSLRTLSSGGRHLASSRGLLFLSASRGALISSALPPPSPPAPAAGANLFFPTRRSFFSFPGAGTGTGTTQHLTATRTLPYPSGPLYELIADVDSYDRFVPYCSLSRVTQWSSAPAPDNDGSSSNGNSNGRGRRWPVLADLHVGWGGFNEVFTSRLRCVPGVSVEAVSGDPADASAAAASTVFKSLVTRWSLRQLSSSSSPSTEVHLSIRYQFVNPLYAAVSAAVSDKVAGLMIEAFEKRAHERLASPPHYP</sequence>
<reference evidence="6" key="1">
    <citation type="submission" date="2021-11" db="EMBL/GenBank/DDBJ databases">
        <title>Purpureocillium_takamizusanense_genome.</title>
        <authorList>
            <person name="Nguyen N.-H."/>
        </authorList>
    </citation>
    <scope>NUCLEOTIDE SEQUENCE</scope>
    <source>
        <strain evidence="6">PT3</strain>
    </source>
</reference>
<dbReference type="InterPro" id="IPR005031">
    <property type="entry name" value="COQ10_START"/>
</dbReference>
<dbReference type="GO" id="GO:0005739">
    <property type="term" value="C:mitochondrion"/>
    <property type="evidence" value="ECO:0007669"/>
    <property type="project" value="TreeGrafter"/>
</dbReference>
<dbReference type="Proteomes" id="UP000829364">
    <property type="component" value="Chromosome 4"/>
</dbReference>
<comment type="subunit">
    <text evidence="2">Interacts with coenzyme Q.</text>
</comment>
<dbReference type="OrthoDB" id="292693at2759"/>
<feature type="domain" description="Coenzyme Q-binding protein COQ10 START" evidence="5">
    <location>
        <begin position="79"/>
        <end position="237"/>
    </location>
</feature>
<evidence type="ECO:0000256" key="4">
    <source>
        <dbReference type="SAM" id="MobiDB-lite"/>
    </source>
</evidence>
<keyword evidence="7" id="KW-1185">Reference proteome</keyword>
<dbReference type="AlphaFoldDB" id="A0A9Q8VBR0"/>
<proteinExistence type="inferred from homology"/>
<dbReference type="GO" id="GO:0048039">
    <property type="term" value="F:ubiquinone binding"/>
    <property type="evidence" value="ECO:0007669"/>
    <property type="project" value="InterPro"/>
</dbReference>
<dbReference type="KEGG" id="ptkz:JDV02_005357"/>
<evidence type="ECO:0000313" key="6">
    <source>
        <dbReference type="EMBL" id="UNI19144.1"/>
    </source>
</evidence>
<dbReference type="Pfam" id="PF03364">
    <property type="entry name" value="Polyketide_cyc"/>
    <property type="match status" value="1"/>
</dbReference>
<dbReference type="CDD" id="cd07813">
    <property type="entry name" value="COQ10p_like"/>
    <property type="match status" value="1"/>
</dbReference>
<dbReference type="PANTHER" id="PTHR12901">
    <property type="entry name" value="SPERM PROTEIN HOMOLOG"/>
    <property type="match status" value="1"/>
</dbReference>